<dbReference type="EMBL" id="CP109495">
    <property type="protein sequence ID" value="WUX51663.1"/>
    <property type="molecule type" value="Genomic_DNA"/>
</dbReference>
<dbReference type="RefSeq" id="WP_329075327.1">
    <property type="nucleotide sequence ID" value="NZ_CP109495.1"/>
</dbReference>
<evidence type="ECO:0000256" key="5">
    <source>
        <dbReference type="ARBA" id="ARBA00023288"/>
    </source>
</evidence>
<accession>A0ABZ2A2T7</accession>
<dbReference type="PANTHER" id="PTHR43649:SF33">
    <property type="entry name" value="POLYGALACTURONAN_RHAMNOGALACTURONAN-BINDING PROTEIN YTCQ"/>
    <property type="match status" value="1"/>
</dbReference>
<keyword evidence="7" id="KW-1185">Reference proteome</keyword>
<keyword evidence="3" id="KW-0472">Membrane</keyword>
<evidence type="ECO:0000256" key="1">
    <source>
        <dbReference type="ARBA" id="ARBA00022475"/>
    </source>
</evidence>
<name>A0ABZ2A2T7_STRNV</name>
<evidence type="ECO:0000313" key="7">
    <source>
        <dbReference type="Proteomes" id="UP001432209"/>
    </source>
</evidence>
<evidence type="ECO:0000256" key="3">
    <source>
        <dbReference type="ARBA" id="ARBA00023136"/>
    </source>
</evidence>
<evidence type="ECO:0000256" key="2">
    <source>
        <dbReference type="ARBA" id="ARBA00022729"/>
    </source>
</evidence>
<keyword evidence="2" id="KW-0732">Signal</keyword>
<protein>
    <submittedName>
        <fullName evidence="6">Sugar ABC transporter substrate-binding protein</fullName>
    </submittedName>
</protein>
<proteinExistence type="predicted"/>
<reference evidence="6" key="1">
    <citation type="submission" date="2022-10" db="EMBL/GenBank/DDBJ databases">
        <title>The complete genomes of actinobacterial strains from the NBC collection.</title>
        <authorList>
            <person name="Joergensen T.S."/>
            <person name="Alvarez Arevalo M."/>
            <person name="Sterndorff E.B."/>
            <person name="Faurdal D."/>
            <person name="Vuksanovic O."/>
            <person name="Mourched A.-S."/>
            <person name="Charusanti P."/>
            <person name="Shaw S."/>
            <person name="Blin K."/>
            <person name="Weber T."/>
        </authorList>
    </citation>
    <scope>NUCLEOTIDE SEQUENCE</scope>
    <source>
        <strain evidence="6">NBC_01432</strain>
    </source>
</reference>
<gene>
    <name evidence="6" type="ORF">OG442_08985</name>
</gene>
<dbReference type="Gene3D" id="3.40.190.10">
    <property type="entry name" value="Periplasmic binding protein-like II"/>
    <property type="match status" value="1"/>
</dbReference>
<keyword evidence="1" id="KW-1003">Cell membrane</keyword>
<organism evidence="6 7">
    <name type="scientific">Streptomyces niveus</name>
    <name type="common">Streptomyces spheroides</name>
    <dbReference type="NCBI Taxonomy" id="193462"/>
    <lineage>
        <taxon>Bacteria</taxon>
        <taxon>Bacillati</taxon>
        <taxon>Actinomycetota</taxon>
        <taxon>Actinomycetes</taxon>
        <taxon>Kitasatosporales</taxon>
        <taxon>Streptomycetaceae</taxon>
        <taxon>Streptomyces</taxon>
    </lineage>
</organism>
<evidence type="ECO:0000313" key="6">
    <source>
        <dbReference type="EMBL" id="WUX51663.1"/>
    </source>
</evidence>
<sequence length="428" mass="45363">MGMAAGLIAMTLIAGCGGGVPDDERGAGAGGSKELEFWGWAPGYEKSVALWNATHPDAPVTFRTIPAGAKGGYEKMFSAVKADNAPCLAQVGFESVPTFLAEGALEDIASHSGDAEGKFSDFAWNQVSYGDQVFGIPVDVGPQALFYRKDVFARFDLAPPTTWAEFTTAAEKLRLADPSYSMTNFSTESYWFGGLVSQAGGQWFRTSGDSWRVGFDSPESRKVADYWQGLVDRELVRTDTPWSPEWLKRLSSGKTATAVGAVWMAGVLTENAKDSAGKWAVAPIPQWEKGGTAAGNEGGSTTAVLKGCRNAEEAAEFATWMSTDPKSLAGLITVAGIYPAAASGRDLPEANKPVPYFGGQKIYDVFDAAAARTDPRWKWGPVMTQAGATFQDAFGKAVADGSSFSGALGWIQDKVVADYRAKGLSVAG</sequence>
<dbReference type="CDD" id="cd13585">
    <property type="entry name" value="PBP2_TMBP_like"/>
    <property type="match status" value="1"/>
</dbReference>
<keyword evidence="4" id="KW-0564">Palmitate</keyword>
<dbReference type="PANTHER" id="PTHR43649">
    <property type="entry name" value="ARABINOSE-BINDING PROTEIN-RELATED"/>
    <property type="match status" value="1"/>
</dbReference>
<dbReference type="InterPro" id="IPR050490">
    <property type="entry name" value="Bact_solute-bd_prot1"/>
</dbReference>
<keyword evidence="5" id="KW-0449">Lipoprotein</keyword>
<dbReference type="Pfam" id="PF01547">
    <property type="entry name" value="SBP_bac_1"/>
    <property type="match status" value="1"/>
</dbReference>
<dbReference type="InterPro" id="IPR006059">
    <property type="entry name" value="SBP"/>
</dbReference>
<evidence type="ECO:0000256" key="4">
    <source>
        <dbReference type="ARBA" id="ARBA00023139"/>
    </source>
</evidence>
<dbReference type="Proteomes" id="UP001432209">
    <property type="component" value="Chromosome"/>
</dbReference>
<dbReference type="SUPFAM" id="SSF53850">
    <property type="entry name" value="Periplasmic binding protein-like II"/>
    <property type="match status" value="1"/>
</dbReference>